<dbReference type="PANTHER" id="PTHR22683">
    <property type="entry name" value="SPORULATION PROTEIN RELATED"/>
    <property type="match status" value="1"/>
</dbReference>
<feature type="transmembrane region" description="Helical" evidence="7">
    <location>
        <begin position="174"/>
        <end position="196"/>
    </location>
</feature>
<keyword evidence="3 7" id="KW-0812">Transmembrane</keyword>
<gene>
    <name evidence="10" type="ORF">ACFOY2_53970</name>
</gene>
<evidence type="ECO:0000256" key="2">
    <source>
        <dbReference type="ARBA" id="ARBA00022475"/>
    </source>
</evidence>
<dbReference type="Pfam" id="PF17854">
    <property type="entry name" value="FtsK_alpha"/>
    <property type="match status" value="1"/>
</dbReference>
<dbReference type="InterPro" id="IPR050206">
    <property type="entry name" value="FtsK/SpoIIIE/SftA"/>
</dbReference>
<dbReference type="InterPro" id="IPR025199">
    <property type="entry name" value="FtsK_4TM"/>
</dbReference>
<dbReference type="Pfam" id="PF13491">
    <property type="entry name" value="FtsK_4TM"/>
    <property type="match status" value="1"/>
</dbReference>
<protein>
    <submittedName>
        <fullName evidence="10">DNA translocase FtsK 4TM domain-containing protein</fullName>
    </submittedName>
</protein>
<feature type="transmembrane region" description="Helical" evidence="7">
    <location>
        <begin position="89"/>
        <end position="106"/>
    </location>
</feature>
<evidence type="ECO:0000256" key="6">
    <source>
        <dbReference type="SAM" id="MobiDB-lite"/>
    </source>
</evidence>
<comment type="subcellular location">
    <subcellularLocation>
        <location evidence="1">Cell membrane</location>
        <topology evidence="1">Multi-pass membrane protein</topology>
    </subcellularLocation>
</comment>
<dbReference type="PANTHER" id="PTHR22683:SF41">
    <property type="entry name" value="DNA TRANSLOCASE FTSK"/>
    <property type="match status" value="1"/>
</dbReference>
<name>A0ABV8GQD3_9ACTN</name>
<dbReference type="Proteomes" id="UP001595851">
    <property type="component" value="Unassembled WGS sequence"/>
</dbReference>
<sequence length="427" mass="45539">MTHQDPVSWVFTMIGKLVVGLWMLFANGIGSAARALGKNARDLDPAHRRDGVGLTVLAGAIVLAAMVWRDSAGAVAGVVNVTMRGVFGSLAWALPLLLGLLAWRYLRHPDQNADTGRMVIGWAALMVGVLGVIHVTNDTPYPAGEGQGMDKVSQAGGMIGFIVSAPPMSILPPWITIPLLLLLSGFGVLVITATPVHRIPERLSELKHLLFERHAEPEPREAAKKRVRTKKGDGGEGPGETVKPYDTPVLSEKSEKRDEHSPEIVPGLAEEEGAPAPEAERRSEPPQPTPAPRKVEQLVLSPQAGPYSLPDLQFLKPGTAPKPQTKANTTVVNALTSVLEQFTIDAQVIGFTRGPTVTRYEIELGPAVKVEKVTALTKNIAYAVKSADVRILSPIPGKSAIGVEIPNADKDLVALGDVLRAQVAQAD</sequence>
<keyword evidence="11" id="KW-1185">Reference proteome</keyword>
<feature type="region of interest" description="Disordered" evidence="6">
    <location>
        <begin position="216"/>
        <end position="293"/>
    </location>
</feature>
<evidence type="ECO:0000259" key="8">
    <source>
        <dbReference type="Pfam" id="PF13491"/>
    </source>
</evidence>
<feature type="domain" description="DNA translocase FtsK 4TM region" evidence="8">
    <location>
        <begin position="86"/>
        <end position="201"/>
    </location>
</feature>
<dbReference type="InterPro" id="IPR041027">
    <property type="entry name" value="FtsK_alpha"/>
</dbReference>
<evidence type="ECO:0000256" key="4">
    <source>
        <dbReference type="ARBA" id="ARBA00022989"/>
    </source>
</evidence>
<evidence type="ECO:0000313" key="11">
    <source>
        <dbReference type="Proteomes" id="UP001595851"/>
    </source>
</evidence>
<feature type="domain" description="FtsK alpha" evidence="9">
    <location>
        <begin position="309"/>
        <end position="407"/>
    </location>
</feature>
<keyword evidence="2" id="KW-1003">Cell membrane</keyword>
<comment type="caution">
    <text evidence="10">The sequence shown here is derived from an EMBL/GenBank/DDBJ whole genome shotgun (WGS) entry which is preliminary data.</text>
</comment>
<feature type="transmembrane region" description="Helical" evidence="7">
    <location>
        <begin position="51"/>
        <end position="69"/>
    </location>
</feature>
<proteinExistence type="predicted"/>
<feature type="compositionally biased region" description="Basic and acidic residues" evidence="6">
    <location>
        <begin position="216"/>
        <end position="234"/>
    </location>
</feature>
<evidence type="ECO:0000313" key="10">
    <source>
        <dbReference type="EMBL" id="MFC4016203.1"/>
    </source>
</evidence>
<feature type="compositionally biased region" description="Basic and acidic residues" evidence="6">
    <location>
        <begin position="252"/>
        <end position="262"/>
    </location>
</feature>
<evidence type="ECO:0000259" key="9">
    <source>
        <dbReference type="Pfam" id="PF17854"/>
    </source>
</evidence>
<evidence type="ECO:0000256" key="7">
    <source>
        <dbReference type="SAM" id="Phobius"/>
    </source>
</evidence>
<dbReference type="EMBL" id="JBHSBI010000060">
    <property type="protein sequence ID" value="MFC4016203.1"/>
    <property type="molecule type" value="Genomic_DNA"/>
</dbReference>
<feature type="non-terminal residue" evidence="10">
    <location>
        <position position="427"/>
    </location>
</feature>
<dbReference type="RefSeq" id="WP_379535994.1">
    <property type="nucleotide sequence ID" value="NZ_JBHSBI010000060.1"/>
</dbReference>
<evidence type="ECO:0000256" key="3">
    <source>
        <dbReference type="ARBA" id="ARBA00022692"/>
    </source>
</evidence>
<accession>A0ABV8GQD3</accession>
<feature type="transmembrane region" description="Helical" evidence="7">
    <location>
        <begin position="118"/>
        <end position="136"/>
    </location>
</feature>
<keyword evidence="5 7" id="KW-0472">Membrane</keyword>
<organism evidence="10 11">
    <name type="scientific">Nonomuraea purpurea</name>
    <dbReference type="NCBI Taxonomy" id="1849276"/>
    <lineage>
        <taxon>Bacteria</taxon>
        <taxon>Bacillati</taxon>
        <taxon>Actinomycetota</taxon>
        <taxon>Actinomycetes</taxon>
        <taxon>Streptosporangiales</taxon>
        <taxon>Streptosporangiaceae</taxon>
        <taxon>Nonomuraea</taxon>
    </lineage>
</organism>
<dbReference type="Gene3D" id="3.30.980.40">
    <property type="match status" value="1"/>
</dbReference>
<reference evidence="11" key="1">
    <citation type="journal article" date="2019" name="Int. J. Syst. Evol. Microbiol.">
        <title>The Global Catalogue of Microorganisms (GCM) 10K type strain sequencing project: providing services to taxonomists for standard genome sequencing and annotation.</title>
        <authorList>
            <consortium name="The Broad Institute Genomics Platform"/>
            <consortium name="The Broad Institute Genome Sequencing Center for Infectious Disease"/>
            <person name="Wu L."/>
            <person name="Ma J."/>
        </authorList>
    </citation>
    <scope>NUCLEOTIDE SEQUENCE [LARGE SCALE GENOMIC DNA]</scope>
    <source>
        <strain evidence="11">TBRC 1276</strain>
    </source>
</reference>
<evidence type="ECO:0000256" key="5">
    <source>
        <dbReference type="ARBA" id="ARBA00023136"/>
    </source>
</evidence>
<feature type="transmembrane region" description="Helical" evidence="7">
    <location>
        <begin position="6"/>
        <end position="30"/>
    </location>
</feature>
<evidence type="ECO:0000256" key="1">
    <source>
        <dbReference type="ARBA" id="ARBA00004651"/>
    </source>
</evidence>
<keyword evidence="4 7" id="KW-1133">Transmembrane helix</keyword>